<comment type="similarity">
    <text evidence="1">Belongs to the SorC transcriptional regulatory family.</text>
</comment>
<protein>
    <submittedName>
        <fullName evidence="6">Sugar-binding transcriptional regulator</fullName>
    </submittedName>
</protein>
<dbReference type="Gene3D" id="1.10.10.10">
    <property type="entry name" value="Winged helix-like DNA-binding domain superfamily/Winged helix DNA-binding domain"/>
    <property type="match status" value="1"/>
</dbReference>
<dbReference type="PANTHER" id="PTHR34294">
    <property type="entry name" value="TRANSCRIPTIONAL REGULATOR-RELATED"/>
    <property type="match status" value="1"/>
</dbReference>
<evidence type="ECO:0000256" key="3">
    <source>
        <dbReference type="ARBA" id="ARBA00023125"/>
    </source>
</evidence>
<evidence type="ECO:0000256" key="4">
    <source>
        <dbReference type="ARBA" id="ARBA00023163"/>
    </source>
</evidence>
<sequence length="325" mass="34868">MANKSNGSQLGMVSSDLHVKIAWLYHVEGMTQEAIANLLKISRIRVMRSLSNSSKSKVVVTTINASASDQIALERMLETRWRLESAVVVPTPSEVKNLERSIGHAVARFIDEAMQDGMTLAIGGGATLHSSLDYLERRELQRASVVGLVGGLPNSRWINPSIVASRVAQRLGAESYQITAPVIVDAPDLRDRLWAQPTLQDVHERACQADLAILTVGEMAATATVFNHAIAPIDLLQPLREAGAVANILSYFVNRDGVLVDHEINRRIMAIPPTEIAALPRVVLAAGGAHKIDAILAALTAVRAQVLITDLATASQLLAAAPDPG</sequence>
<dbReference type="GO" id="GO:0003677">
    <property type="term" value="F:DNA binding"/>
    <property type="evidence" value="ECO:0007669"/>
    <property type="project" value="UniProtKB-KW"/>
</dbReference>
<dbReference type="InterPro" id="IPR036388">
    <property type="entry name" value="WH-like_DNA-bd_sf"/>
</dbReference>
<evidence type="ECO:0000313" key="7">
    <source>
        <dbReference type="Proteomes" id="UP000503336"/>
    </source>
</evidence>
<dbReference type="InterPro" id="IPR037171">
    <property type="entry name" value="NagB/RpiA_transferase-like"/>
</dbReference>
<evidence type="ECO:0000313" key="6">
    <source>
        <dbReference type="EMBL" id="QIE54189.1"/>
    </source>
</evidence>
<dbReference type="RefSeq" id="WP_165094046.1">
    <property type="nucleotide sequence ID" value="NZ_CP049056.1"/>
</dbReference>
<evidence type="ECO:0000259" key="5">
    <source>
        <dbReference type="Pfam" id="PF04198"/>
    </source>
</evidence>
<name>A0A7L5BX71_9RHOB</name>
<dbReference type="SUPFAM" id="SSF100950">
    <property type="entry name" value="NagB/RpiA/CoA transferase-like"/>
    <property type="match status" value="1"/>
</dbReference>
<evidence type="ECO:0000256" key="2">
    <source>
        <dbReference type="ARBA" id="ARBA00023015"/>
    </source>
</evidence>
<keyword evidence="3" id="KW-0238">DNA-binding</keyword>
<keyword evidence="2" id="KW-0805">Transcription regulation</keyword>
<accession>A0A7L5BX71</accession>
<keyword evidence="7" id="KW-1185">Reference proteome</keyword>
<proteinExistence type="inferred from homology"/>
<feature type="domain" description="Sugar-binding" evidence="5">
    <location>
        <begin position="68"/>
        <end position="319"/>
    </location>
</feature>
<dbReference type="Gene3D" id="3.40.50.1360">
    <property type="match status" value="1"/>
</dbReference>
<dbReference type="InterPro" id="IPR051054">
    <property type="entry name" value="SorC_transcr_regulators"/>
</dbReference>
<dbReference type="Proteomes" id="UP000503336">
    <property type="component" value="Chromosome"/>
</dbReference>
<dbReference type="Pfam" id="PF04198">
    <property type="entry name" value="Sugar-bind"/>
    <property type="match status" value="1"/>
</dbReference>
<dbReference type="PANTHER" id="PTHR34294:SF1">
    <property type="entry name" value="TRANSCRIPTIONAL REGULATOR LSRR"/>
    <property type="match status" value="1"/>
</dbReference>
<dbReference type="GO" id="GO:0030246">
    <property type="term" value="F:carbohydrate binding"/>
    <property type="evidence" value="ECO:0007669"/>
    <property type="project" value="InterPro"/>
</dbReference>
<organism evidence="6 7">
    <name type="scientific">Pikeienuella piscinae</name>
    <dbReference type="NCBI Taxonomy" id="2748098"/>
    <lineage>
        <taxon>Bacteria</taxon>
        <taxon>Pseudomonadati</taxon>
        <taxon>Pseudomonadota</taxon>
        <taxon>Alphaproteobacteria</taxon>
        <taxon>Rhodobacterales</taxon>
        <taxon>Paracoccaceae</taxon>
        <taxon>Pikeienuella</taxon>
    </lineage>
</organism>
<keyword evidence="4" id="KW-0804">Transcription</keyword>
<gene>
    <name evidence="6" type="ORF">G5B40_01255</name>
</gene>
<dbReference type="EMBL" id="CP049056">
    <property type="protein sequence ID" value="QIE54189.1"/>
    <property type="molecule type" value="Genomic_DNA"/>
</dbReference>
<dbReference type="InterPro" id="IPR007324">
    <property type="entry name" value="Sugar-bd_dom_put"/>
</dbReference>
<reference evidence="6 7" key="1">
    <citation type="submission" date="2020-02" db="EMBL/GenBank/DDBJ databases">
        <title>complete genome sequence of Rhodobacteraceae bacterium.</title>
        <authorList>
            <person name="Park J."/>
            <person name="Kim Y.-S."/>
            <person name="Kim K.-H."/>
        </authorList>
    </citation>
    <scope>NUCLEOTIDE SEQUENCE [LARGE SCALE GENOMIC DNA]</scope>
    <source>
        <strain evidence="6 7">RR4-56</strain>
    </source>
</reference>
<dbReference type="KEGG" id="hdh:G5B40_01255"/>
<evidence type="ECO:0000256" key="1">
    <source>
        <dbReference type="ARBA" id="ARBA00010466"/>
    </source>
</evidence>
<dbReference type="AlphaFoldDB" id="A0A7L5BX71"/>